<evidence type="ECO:0000313" key="1">
    <source>
        <dbReference type="EMBL" id="KIK72930.1"/>
    </source>
</evidence>
<proteinExistence type="predicted"/>
<reference evidence="1 2" key="1">
    <citation type="submission" date="2014-04" db="EMBL/GenBank/DDBJ databases">
        <authorList>
            <consortium name="DOE Joint Genome Institute"/>
            <person name="Kuo A."/>
            <person name="Kohler A."/>
            <person name="Jargeat P."/>
            <person name="Nagy L.G."/>
            <person name="Floudas D."/>
            <person name="Copeland A."/>
            <person name="Barry K.W."/>
            <person name="Cichocki N."/>
            <person name="Veneault-Fourrey C."/>
            <person name="LaButti K."/>
            <person name="Lindquist E.A."/>
            <person name="Lipzen A."/>
            <person name="Lundell T."/>
            <person name="Morin E."/>
            <person name="Murat C."/>
            <person name="Sun H."/>
            <person name="Tunlid A."/>
            <person name="Henrissat B."/>
            <person name="Grigoriev I.V."/>
            <person name="Hibbett D.S."/>
            <person name="Martin F."/>
            <person name="Nordberg H.P."/>
            <person name="Cantor M.N."/>
            <person name="Hua S.X."/>
        </authorList>
    </citation>
    <scope>NUCLEOTIDE SEQUENCE [LARGE SCALE GENOMIC DNA]</scope>
    <source>
        <strain evidence="1 2">Ve08.2h10</strain>
    </source>
</reference>
<dbReference type="OrthoDB" id="3269417at2759"/>
<protein>
    <submittedName>
        <fullName evidence="1">Uncharacterized protein</fullName>
    </submittedName>
</protein>
<dbReference type="HOGENOM" id="CLU_190136_0_0_1"/>
<name>A0A0D0D7L2_9AGAM</name>
<dbReference type="STRING" id="930991.A0A0D0D7L2"/>
<sequence>MNTWRTELREDNNDYCRKVNKAHKLIFTQGKKLNSKYVTKYLKGESLVPTHNAFSECLSGSDETFNFFLLFIVDLPHKFELRVWKAIFTH</sequence>
<keyword evidence="2" id="KW-1185">Reference proteome</keyword>
<dbReference type="AlphaFoldDB" id="A0A0D0D7L2"/>
<dbReference type="InParanoid" id="A0A0D0D7L2"/>
<gene>
    <name evidence="1" type="ORF">PAXRUDRAFT_179621</name>
</gene>
<feature type="non-terminal residue" evidence="1">
    <location>
        <position position="1"/>
    </location>
</feature>
<dbReference type="EMBL" id="KN830285">
    <property type="protein sequence ID" value="KIK72930.1"/>
    <property type="molecule type" value="Genomic_DNA"/>
</dbReference>
<accession>A0A0D0D7L2</accession>
<dbReference type="Proteomes" id="UP000054538">
    <property type="component" value="Unassembled WGS sequence"/>
</dbReference>
<organism evidence="1 2">
    <name type="scientific">Paxillus rubicundulus Ve08.2h10</name>
    <dbReference type="NCBI Taxonomy" id="930991"/>
    <lineage>
        <taxon>Eukaryota</taxon>
        <taxon>Fungi</taxon>
        <taxon>Dikarya</taxon>
        <taxon>Basidiomycota</taxon>
        <taxon>Agaricomycotina</taxon>
        <taxon>Agaricomycetes</taxon>
        <taxon>Agaricomycetidae</taxon>
        <taxon>Boletales</taxon>
        <taxon>Paxilineae</taxon>
        <taxon>Paxillaceae</taxon>
        <taxon>Paxillus</taxon>
    </lineage>
</organism>
<evidence type="ECO:0000313" key="2">
    <source>
        <dbReference type="Proteomes" id="UP000054538"/>
    </source>
</evidence>
<reference evidence="2" key="2">
    <citation type="submission" date="2015-01" db="EMBL/GenBank/DDBJ databases">
        <title>Evolutionary Origins and Diversification of the Mycorrhizal Mutualists.</title>
        <authorList>
            <consortium name="DOE Joint Genome Institute"/>
            <consortium name="Mycorrhizal Genomics Consortium"/>
            <person name="Kohler A."/>
            <person name="Kuo A."/>
            <person name="Nagy L.G."/>
            <person name="Floudas D."/>
            <person name="Copeland A."/>
            <person name="Barry K.W."/>
            <person name="Cichocki N."/>
            <person name="Veneault-Fourrey C."/>
            <person name="LaButti K."/>
            <person name="Lindquist E.A."/>
            <person name="Lipzen A."/>
            <person name="Lundell T."/>
            <person name="Morin E."/>
            <person name="Murat C."/>
            <person name="Riley R."/>
            <person name="Ohm R."/>
            <person name="Sun H."/>
            <person name="Tunlid A."/>
            <person name="Henrissat B."/>
            <person name="Grigoriev I.V."/>
            <person name="Hibbett D.S."/>
            <person name="Martin F."/>
        </authorList>
    </citation>
    <scope>NUCLEOTIDE SEQUENCE [LARGE SCALE GENOMIC DNA]</scope>
    <source>
        <strain evidence="2">Ve08.2h10</strain>
    </source>
</reference>